<reference evidence="1 2" key="1">
    <citation type="submission" date="2017-06" db="EMBL/GenBank/DDBJ databases">
        <title>Genome sequencing of cyanobaciteial culture collection at National Institute for Environmental Studies (NIES).</title>
        <authorList>
            <person name="Hirose Y."/>
            <person name="Shimura Y."/>
            <person name="Fujisawa T."/>
            <person name="Nakamura Y."/>
            <person name="Kawachi M."/>
        </authorList>
    </citation>
    <scope>NUCLEOTIDE SEQUENCE [LARGE SCALE GENOMIC DNA]</scope>
    <source>
        <strain evidence="1 2">NIES-2135</strain>
    </source>
</reference>
<evidence type="ECO:0000313" key="1">
    <source>
        <dbReference type="EMBL" id="BAY58249.1"/>
    </source>
</evidence>
<evidence type="ECO:0008006" key="3">
    <source>
        <dbReference type="Google" id="ProtNLM"/>
    </source>
</evidence>
<proteinExistence type="predicted"/>
<accession>A0A1Z4JNB6</accession>
<sequence>MKYRTAFIRLAQSAICGVLLLSSALTIGFFTPRRWNTAQSCSDHPYQIYVEGDAMHVNLIMPVDNGVYDWQKFLNLEQIGSDIHEDYRYLKMGWGDRIWYTEVPDWQSMNVFDIARVLFKPGNASVMYVQGYAERPQELRCVGVDREQYLAFVNFVQNSFDRDAQGKLIHLKDGAATTDGFYAATGQYSALRTCNSWSAEALDAAGINTPLWSALAPAVMRQLPN</sequence>
<dbReference type="NCBIfam" id="TIGR02117">
    <property type="entry name" value="chp_urease_rgn"/>
    <property type="match status" value="1"/>
</dbReference>
<name>A0A1Z4JNB6_LEPBY</name>
<gene>
    <name evidence="1" type="ORF">NIES2135_51220</name>
</gene>
<dbReference type="InterPro" id="IPR011727">
    <property type="entry name" value="CHP02117"/>
</dbReference>
<evidence type="ECO:0000313" key="2">
    <source>
        <dbReference type="Proteomes" id="UP000217895"/>
    </source>
</evidence>
<dbReference type="AlphaFoldDB" id="A0A1Z4JNB6"/>
<keyword evidence="2" id="KW-1185">Reference proteome</keyword>
<organism evidence="1 2">
    <name type="scientific">Leptolyngbya boryana NIES-2135</name>
    <dbReference type="NCBI Taxonomy" id="1973484"/>
    <lineage>
        <taxon>Bacteria</taxon>
        <taxon>Bacillati</taxon>
        <taxon>Cyanobacteriota</taxon>
        <taxon>Cyanophyceae</taxon>
        <taxon>Leptolyngbyales</taxon>
        <taxon>Leptolyngbyaceae</taxon>
        <taxon>Leptolyngbya group</taxon>
        <taxon>Leptolyngbya</taxon>
    </lineage>
</organism>
<dbReference type="EMBL" id="AP018203">
    <property type="protein sequence ID" value="BAY58249.1"/>
    <property type="molecule type" value="Genomic_DNA"/>
</dbReference>
<dbReference type="Proteomes" id="UP000217895">
    <property type="component" value="Chromosome"/>
</dbReference>
<protein>
    <recommendedName>
        <fullName evidence="3">TIGR02117 family protein</fullName>
    </recommendedName>
</protein>
<dbReference type="Pfam" id="PF09601">
    <property type="entry name" value="DUF2459"/>
    <property type="match status" value="1"/>
</dbReference>